<proteinExistence type="predicted"/>
<protein>
    <submittedName>
        <fullName evidence="1">Histidine phosphatase superfamily protein (Branch 1)</fullName>
    </submittedName>
</protein>
<dbReference type="EMBL" id="QGGU01000013">
    <property type="protein sequence ID" value="PWK46358.1"/>
    <property type="molecule type" value="Genomic_DNA"/>
</dbReference>
<keyword evidence="2" id="KW-1185">Reference proteome</keyword>
<evidence type="ECO:0000313" key="2">
    <source>
        <dbReference type="Proteomes" id="UP000245790"/>
    </source>
</evidence>
<dbReference type="CDD" id="cd07067">
    <property type="entry name" value="HP_PGM_like"/>
    <property type="match status" value="1"/>
</dbReference>
<comment type="caution">
    <text evidence="1">The sequence shown here is derived from an EMBL/GenBank/DDBJ whole genome shotgun (WGS) entry which is preliminary data.</text>
</comment>
<dbReference type="InterPro" id="IPR001345">
    <property type="entry name" value="PG/BPGM_mutase_AS"/>
</dbReference>
<feature type="non-terminal residue" evidence="1">
    <location>
        <position position="35"/>
    </location>
</feature>
<dbReference type="GO" id="GO:0003824">
    <property type="term" value="F:catalytic activity"/>
    <property type="evidence" value="ECO:0007669"/>
    <property type="project" value="InterPro"/>
</dbReference>
<dbReference type="PIRSF" id="PIRSF000709">
    <property type="entry name" value="6PFK_2-Ptase"/>
    <property type="match status" value="1"/>
</dbReference>
<gene>
    <name evidence="1" type="ORF">C8D97_11341</name>
</gene>
<sequence length="35" mass="4175">MTTFYLARHGETEWNRIKRLQGRLDSPLTEQGIQQ</sequence>
<dbReference type="PROSITE" id="PS00175">
    <property type="entry name" value="PG_MUTASE"/>
    <property type="match status" value="1"/>
</dbReference>
<dbReference type="InterPro" id="IPR013078">
    <property type="entry name" value="His_Pase_superF_clade-1"/>
</dbReference>
<dbReference type="SUPFAM" id="SSF53254">
    <property type="entry name" value="Phosphoglycerate mutase-like"/>
    <property type="match status" value="1"/>
</dbReference>
<dbReference type="RefSeq" id="WP_210204975.1">
    <property type="nucleotide sequence ID" value="NZ_QGGU01000013.1"/>
</dbReference>
<organism evidence="1 2">
    <name type="scientific">Pleionea mediterranea</name>
    <dbReference type="NCBI Taxonomy" id="523701"/>
    <lineage>
        <taxon>Bacteria</taxon>
        <taxon>Pseudomonadati</taxon>
        <taxon>Pseudomonadota</taxon>
        <taxon>Gammaproteobacteria</taxon>
        <taxon>Oceanospirillales</taxon>
        <taxon>Pleioneaceae</taxon>
        <taxon>Pleionea</taxon>
    </lineage>
</organism>
<dbReference type="Proteomes" id="UP000245790">
    <property type="component" value="Unassembled WGS sequence"/>
</dbReference>
<dbReference type="InterPro" id="IPR029033">
    <property type="entry name" value="His_PPase_superfam"/>
</dbReference>
<dbReference type="AlphaFoldDB" id="A0A316FBV6"/>
<dbReference type="Gene3D" id="3.40.50.1240">
    <property type="entry name" value="Phosphoglycerate mutase-like"/>
    <property type="match status" value="1"/>
</dbReference>
<reference evidence="1 2" key="1">
    <citation type="submission" date="2018-05" db="EMBL/GenBank/DDBJ databases">
        <title>Genomic Encyclopedia of Type Strains, Phase IV (KMG-IV): sequencing the most valuable type-strain genomes for metagenomic binning, comparative biology and taxonomic classification.</title>
        <authorList>
            <person name="Goeker M."/>
        </authorList>
    </citation>
    <scope>NUCLEOTIDE SEQUENCE [LARGE SCALE GENOMIC DNA]</scope>
    <source>
        <strain evidence="1 2">DSM 25350</strain>
    </source>
</reference>
<evidence type="ECO:0000313" key="1">
    <source>
        <dbReference type="EMBL" id="PWK46358.1"/>
    </source>
</evidence>
<dbReference type="Pfam" id="PF00300">
    <property type="entry name" value="His_Phos_1"/>
    <property type="match status" value="1"/>
</dbReference>
<name>A0A316FBV6_9GAMM</name>
<accession>A0A316FBV6</accession>